<feature type="domain" description="HTH lysR-type" evidence="5">
    <location>
        <begin position="1"/>
        <end position="58"/>
    </location>
</feature>
<dbReference type="InterPro" id="IPR036388">
    <property type="entry name" value="WH-like_DNA-bd_sf"/>
</dbReference>
<dbReference type="CDD" id="cd08438">
    <property type="entry name" value="PBP2_CidR"/>
    <property type="match status" value="1"/>
</dbReference>
<dbReference type="PRINTS" id="PR00039">
    <property type="entry name" value="HTHLYSR"/>
</dbReference>
<reference evidence="6 7" key="1">
    <citation type="submission" date="2022-05" db="EMBL/GenBank/DDBJ databases">
        <title>Novel Pseudomonas spp. Isolated from a Rainbow Trout Aquaculture Facility.</title>
        <authorList>
            <person name="Testerman T."/>
            <person name="Graf J."/>
        </authorList>
    </citation>
    <scope>NUCLEOTIDE SEQUENCE [LARGE SCALE GENOMIC DNA]</scope>
    <source>
        <strain evidence="6 7">ID1025</strain>
    </source>
</reference>
<keyword evidence="4" id="KW-0804">Transcription</keyword>
<comment type="caution">
    <text evidence="6">The sequence shown here is derived from an EMBL/GenBank/DDBJ whole genome shotgun (WGS) entry which is preliminary data.</text>
</comment>
<dbReference type="PANTHER" id="PTHR30419">
    <property type="entry name" value="HTH-TYPE TRANSCRIPTIONAL REGULATOR YBHD"/>
    <property type="match status" value="1"/>
</dbReference>
<dbReference type="PANTHER" id="PTHR30419:SF8">
    <property type="entry name" value="NITROGEN ASSIMILATION TRANSCRIPTIONAL ACTIVATOR-RELATED"/>
    <property type="match status" value="1"/>
</dbReference>
<accession>A0ABT5P7S8</accession>
<keyword evidence="7" id="KW-1185">Reference proteome</keyword>
<evidence type="ECO:0000313" key="7">
    <source>
        <dbReference type="Proteomes" id="UP001148184"/>
    </source>
</evidence>
<evidence type="ECO:0000256" key="1">
    <source>
        <dbReference type="ARBA" id="ARBA00009437"/>
    </source>
</evidence>
<gene>
    <name evidence="6" type="ORF">M5G17_11735</name>
</gene>
<dbReference type="Proteomes" id="UP001148184">
    <property type="component" value="Unassembled WGS sequence"/>
</dbReference>
<keyword evidence="2" id="KW-0805">Transcription regulation</keyword>
<dbReference type="Gene3D" id="1.10.10.10">
    <property type="entry name" value="Winged helix-like DNA-binding domain superfamily/Winged helix DNA-binding domain"/>
    <property type="match status" value="1"/>
</dbReference>
<dbReference type="InterPro" id="IPR036390">
    <property type="entry name" value="WH_DNA-bd_sf"/>
</dbReference>
<evidence type="ECO:0000256" key="4">
    <source>
        <dbReference type="ARBA" id="ARBA00023163"/>
    </source>
</evidence>
<dbReference type="SUPFAM" id="SSF53850">
    <property type="entry name" value="Periplasmic binding protein-like II"/>
    <property type="match status" value="1"/>
</dbReference>
<dbReference type="Pfam" id="PF00126">
    <property type="entry name" value="HTH_1"/>
    <property type="match status" value="1"/>
</dbReference>
<keyword evidence="3" id="KW-0238">DNA-binding</keyword>
<comment type="similarity">
    <text evidence="1">Belongs to the LysR transcriptional regulatory family.</text>
</comment>
<evidence type="ECO:0000256" key="3">
    <source>
        <dbReference type="ARBA" id="ARBA00023125"/>
    </source>
</evidence>
<protein>
    <submittedName>
        <fullName evidence="6">LysR family transcriptional regulator</fullName>
    </submittedName>
</protein>
<proteinExistence type="inferred from homology"/>
<evidence type="ECO:0000259" key="5">
    <source>
        <dbReference type="PROSITE" id="PS50931"/>
    </source>
</evidence>
<dbReference type="EMBL" id="JAMDGZ010000022">
    <property type="protein sequence ID" value="MDD1014345.1"/>
    <property type="molecule type" value="Genomic_DNA"/>
</dbReference>
<dbReference type="SUPFAM" id="SSF46785">
    <property type="entry name" value="Winged helix' DNA-binding domain"/>
    <property type="match status" value="1"/>
</dbReference>
<dbReference type="InterPro" id="IPR000847">
    <property type="entry name" value="LysR_HTH_N"/>
</dbReference>
<dbReference type="PROSITE" id="PS50931">
    <property type="entry name" value="HTH_LYSR"/>
    <property type="match status" value="1"/>
</dbReference>
<dbReference type="Pfam" id="PF03466">
    <property type="entry name" value="LysR_substrate"/>
    <property type="match status" value="1"/>
</dbReference>
<dbReference type="Gene3D" id="3.40.190.290">
    <property type="match status" value="1"/>
</dbReference>
<evidence type="ECO:0000256" key="2">
    <source>
        <dbReference type="ARBA" id="ARBA00023015"/>
    </source>
</evidence>
<organism evidence="6 7">
    <name type="scientific">Pseudomonas rubra</name>
    <dbReference type="NCBI Taxonomy" id="2942627"/>
    <lineage>
        <taxon>Bacteria</taxon>
        <taxon>Pseudomonadati</taxon>
        <taxon>Pseudomonadota</taxon>
        <taxon>Gammaproteobacteria</taxon>
        <taxon>Pseudomonadales</taxon>
        <taxon>Pseudomonadaceae</taxon>
        <taxon>Pseudomonas</taxon>
    </lineage>
</organism>
<name>A0ABT5P7S8_9PSED</name>
<dbReference type="InterPro" id="IPR050950">
    <property type="entry name" value="HTH-type_LysR_regulators"/>
</dbReference>
<evidence type="ECO:0000313" key="6">
    <source>
        <dbReference type="EMBL" id="MDD1014345.1"/>
    </source>
</evidence>
<dbReference type="RefSeq" id="WP_273893085.1">
    <property type="nucleotide sequence ID" value="NZ_JAMDGP010000029.1"/>
</dbReference>
<dbReference type="InterPro" id="IPR005119">
    <property type="entry name" value="LysR_subst-bd"/>
</dbReference>
<sequence>MEFKQLRSFLEVVHRGGFTQAAQTLHISQSAVSKQVAQLEQDLGVPLLERQGSQLHLTSAGKVVLERGEAMLRLRQELLSELDDLSQLSRGELRLGLPLLGSDALFARLFAEYRRRYPNISIQLLEGGSRSVEQAVLSGELELGGSLTPSDPAFAYQPFCNEPLDALLPSDHPLAATSRVSLAQLADTPFLLYQRSFVLNDRLLSACQQLGFTPKEGGRSGQADFLAALVAAGQGVVLLPRVVARGLERPGVVRLALSEATDLRWDIAFIWRRGAYLSRAAQAWLQLLREQPQPQ</sequence>